<dbReference type="GO" id="GO:0000139">
    <property type="term" value="C:Golgi membrane"/>
    <property type="evidence" value="ECO:0007669"/>
    <property type="project" value="UniProtKB-SubCell"/>
</dbReference>
<dbReference type="GO" id="GO:0031201">
    <property type="term" value="C:SNARE complex"/>
    <property type="evidence" value="ECO:0007669"/>
    <property type="project" value="TreeGrafter"/>
</dbReference>
<dbReference type="InterPro" id="IPR023601">
    <property type="entry name" value="Golgi_SNAP_su1"/>
</dbReference>
<dbReference type="GO" id="GO:0005801">
    <property type="term" value="C:cis-Golgi network"/>
    <property type="evidence" value="ECO:0007669"/>
    <property type="project" value="InterPro"/>
</dbReference>
<dbReference type="GO" id="GO:0048219">
    <property type="term" value="P:inter-Golgi cisterna vesicle-mediated transport"/>
    <property type="evidence" value="ECO:0007669"/>
    <property type="project" value="TreeGrafter"/>
</dbReference>
<dbReference type="GO" id="GO:0006888">
    <property type="term" value="P:endoplasmic reticulum to Golgi vesicle-mediated transport"/>
    <property type="evidence" value="ECO:0007669"/>
    <property type="project" value="InterPro"/>
</dbReference>
<dbReference type="AlphaFoldDB" id="A0A9P6B7Q1"/>
<evidence type="ECO:0000256" key="2">
    <source>
        <dbReference type="ARBA" id="ARBA00008473"/>
    </source>
</evidence>
<keyword evidence="4" id="KW-0812">Transmembrane</keyword>
<evidence type="ECO:0000256" key="6">
    <source>
        <dbReference type="ARBA" id="ARBA00022989"/>
    </source>
</evidence>
<dbReference type="GO" id="GO:0015031">
    <property type="term" value="P:protein transport"/>
    <property type="evidence" value="ECO:0007669"/>
    <property type="project" value="UniProtKB-KW"/>
</dbReference>
<protein>
    <submittedName>
        <fullName evidence="9">Uncharacterized protein</fullName>
    </submittedName>
</protein>
<dbReference type="GO" id="GO:0005797">
    <property type="term" value="C:Golgi medial cisterna"/>
    <property type="evidence" value="ECO:0007669"/>
    <property type="project" value="TreeGrafter"/>
</dbReference>
<evidence type="ECO:0000313" key="9">
    <source>
        <dbReference type="EMBL" id="KAF9518490.1"/>
    </source>
</evidence>
<dbReference type="OrthoDB" id="422156at2759"/>
<keyword evidence="7" id="KW-0333">Golgi apparatus</keyword>
<evidence type="ECO:0000256" key="3">
    <source>
        <dbReference type="ARBA" id="ARBA00022448"/>
    </source>
</evidence>
<dbReference type="PANTHER" id="PTHR21094">
    <property type="entry name" value="GOS-28 SNARE- RELATED"/>
    <property type="match status" value="1"/>
</dbReference>
<keyword evidence="8" id="KW-0472">Membrane</keyword>
<dbReference type="GO" id="GO:0006906">
    <property type="term" value="P:vesicle fusion"/>
    <property type="evidence" value="ECO:0007669"/>
    <property type="project" value="TreeGrafter"/>
</dbReference>
<comment type="subcellular location">
    <subcellularLocation>
        <location evidence="1">Golgi apparatus membrane</location>
        <topology evidence="1">Single-pass type IV membrane protein</topology>
    </subcellularLocation>
</comment>
<dbReference type="GO" id="GO:0005484">
    <property type="term" value="F:SNAP receptor activity"/>
    <property type="evidence" value="ECO:0007669"/>
    <property type="project" value="TreeGrafter"/>
</dbReference>
<evidence type="ECO:0000256" key="7">
    <source>
        <dbReference type="ARBA" id="ARBA00023034"/>
    </source>
</evidence>
<sequence length="122" mass="13634">TPESLFDGKLTAYSRLASSISLGRDLEAGGSVARREDIRHEAEGLMKKRQPMLNDPLSPLSQSTLHAVQRHRDALQDYTRDFHRAKTNIQAALDKTNLLSNVRNDIDAYRTARSSDADSLRA</sequence>
<reference evidence="9" key="1">
    <citation type="journal article" date="2020" name="Nat. Commun.">
        <title>Large-scale genome sequencing of mycorrhizal fungi provides insights into the early evolution of symbiotic traits.</title>
        <authorList>
            <person name="Miyauchi S."/>
            <person name="Kiss E."/>
            <person name="Kuo A."/>
            <person name="Drula E."/>
            <person name="Kohler A."/>
            <person name="Sanchez-Garcia M."/>
            <person name="Morin E."/>
            <person name="Andreopoulos B."/>
            <person name="Barry K.W."/>
            <person name="Bonito G."/>
            <person name="Buee M."/>
            <person name="Carver A."/>
            <person name="Chen C."/>
            <person name="Cichocki N."/>
            <person name="Clum A."/>
            <person name="Culley D."/>
            <person name="Crous P.W."/>
            <person name="Fauchery L."/>
            <person name="Girlanda M."/>
            <person name="Hayes R.D."/>
            <person name="Keri Z."/>
            <person name="LaButti K."/>
            <person name="Lipzen A."/>
            <person name="Lombard V."/>
            <person name="Magnuson J."/>
            <person name="Maillard F."/>
            <person name="Murat C."/>
            <person name="Nolan M."/>
            <person name="Ohm R.A."/>
            <person name="Pangilinan J."/>
            <person name="Pereira M.F."/>
            <person name="Perotto S."/>
            <person name="Peter M."/>
            <person name="Pfister S."/>
            <person name="Riley R."/>
            <person name="Sitrit Y."/>
            <person name="Stielow J.B."/>
            <person name="Szollosi G."/>
            <person name="Zifcakova L."/>
            <person name="Stursova M."/>
            <person name="Spatafora J.W."/>
            <person name="Tedersoo L."/>
            <person name="Vaario L.M."/>
            <person name="Yamada A."/>
            <person name="Yan M."/>
            <person name="Wang P."/>
            <person name="Xu J."/>
            <person name="Bruns T."/>
            <person name="Baldrian P."/>
            <person name="Vilgalys R."/>
            <person name="Dunand C."/>
            <person name="Henrissat B."/>
            <person name="Grigoriev I.V."/>
            <person name="Hibbett D."/>
            <person name="Nagy L.G."/>
            <person name="Martin F.M."/>
        </authorList>
    </citation>
    <scope>NUCLEOTIDE SEQUENCE</scope>
    <source>
        <strain evidence="9">UP504</strain>
    </source>
</reference>
<evidence type="ECO:0000256" key="8">
    <source>
        <dbReference type="ARBA" id="ARBA00023136"/>
    </source>
</evidence>
<evidence type="ECO:0000256" key="5">
    <source>
        <dbReference type="ARBA" id="ARBA00022927"/>
    </source>
</evidence>
<accession>A0A9P6B7Q1</accession>
<proteinExistence type="inferred from homology"/>
<comment type="similarity">
    <text evidence="2">Belongs to the GOSR1 family.</text>
</comment>
<feature type="non-terminal residue" evidence="9">
    <location>
        <position position="1"/>
    </location>
</feature>
<evidence type="ECO:0000256" key="4">
    <source>
        <dbReference type="ARBA" id="ARBA00022692"/>
    </source>
</evidence>
<dbReference type="EMBL" id="MU128924">
    <property type="protein sequence ID" value="KAF9518490.1"/>
    <property type="molecule type" value="Genomic_DNA"/>
</dbReference>
<keyword evidence="6" id="KW-1133">Transmembrane helix</keyword>
<organism evidence="9 10">
    <name type="scientific">Hydnum rufescens UP504</name>
    <dbReference type="NCBI Taxonomy" id="1448309"/>
    <lineage>
        <taxon>Eukaryota</taxon>
        <taxon>Fungi</taxon>
        <taxon>Dikarya</taxon>
        <taxon>Basidiomycota</taxon>
        <taxon>Agaricomycotina</taxon>
        <taxon>Agaricomycetes</taxon>
        <taxon>Cantharellales</taxon>
        <taxon>Hydnaceae</taxon>
        <taxon>Hydnum</taxon>
    </lineage>
</organism>
<comment type="caution">
    <text evidence="9">The sequence shown here is derived from an EMBL/GenBank/DDBJ whole genome shotgun (WGS) entry which is preliminary data.</text>
</comment>
<evidence type="ECO:0000256" key="1">
    <source>
        <dbReference type="ARBA" id="ARBA00004409"/>
    </source>
</evidence>
<dbReference type="PANTHER" id="PTHR21094:SF2">
    <property type="entry name" value="GOLGI SNAP RECEPTOR COMPLEX MEMBER 1"/>
    <property type="match status" value="1"/>
</dbReference>
<keyword evidence="5" id="KW-0653">Protein transport</keyword>
<name>A0A9P6B7Q1_9AGAM</name>
<gene>
    <name evidence="9" type="ORF">BS47DRAFT_1418324</name>
</gene>
<keyword evidence="3" id="KW-0813">Transport</keyword>
<dbReference type="Proteomes" id="UP000886523">
    <property type="component" value="Unassembled WGS sequence"/>
</dbReference>
<keyword evidence="10" id="KW-1185">Reference proteome</keyword>
<evidence type="ECO:0000313" key="10">
    <source>
        <dbReference type="Proteomes" id="UP000886523"/>
    </source>
</evidence>